<evidence type="ECO:0000313" key="1">
    <source>
        <dbReference type="EMBL" id="VAW94463.1"/>
    </source>
</evidence>
<dbReference type="InterPro" id="IPR010272">
    <property type="entry name" value="T6SS_TssF"/>
</dbReference>
<dbReference type="AlphaFoldDB" id="A0A3B1A2W1"/>
<protein>
    <submittedName>
        <fullName evidence="1">Protein ImpG/VasA</fullName>
    </submittedName>
</protein>
<gene>
    <name evidence="1" type="ORF">MNBD_GAMMA21-2130</name>
</gene>
<dbReference type="NCBIfam" id="TIGR03359">
    <property type="entry name" value="VI_chp_6"/>
    <property type="match status" value="1"/>
</dbReference>
<reference evidence="1" key="1">
    <citation type="submission" date="2018-06" db="EMBL/GenBank/DDBJ databases">
        <authorList>
            <person name="Zhirakovskaya E."/>
        </authorList>
    </citation>
    <scope>NUCLEOTIDE SEQUENCE</scope>
</reference>
<dbReference type="PANTHER" id="PTHR35370:SF1">
    <property type="entry name" value="TYPE VI SECRETION SYSTEM COMPONENT TSSF1"/>
    <property type="match status" value="1"/>
</dbReference>
<accession>A0A3B1A2W1</accession>
<dbReference type="Pfam" id="PF05947">
    <property type="entry name" value="T6SS_TssF"/>
    <property type="match status" value="1"/>
</dbReference>
<proteinExistence type="predicted"/>
<dbReference type="PANTHER" id="PTHR35370">
    <property type="entry name" value="CYTOPLASMIC PROTEIN-RELATED-RELATED"/>
    <property type="match status" value="1"/>
</dbReference>
<name>A0A3B1A2W1_9ZZZZ</name>
<dbReference type="PIRSF" id="PIRSF028304">
    <property type="entry name" value="UCP028304"/>
    <property type="match status" value="1"/>
</dbReference>
<sequence length="577" mass="66629">MRDYYEAELRLLHDSALDFAKAYPEQAGMLNLNEVKDRDPYIERLLEGMAYLTAQIRQHIDDDIPEISETLLNQLWPHFLRPYPSASVANFTPRIGQIQTTQEIEKGTILLTSSVGDERVICRFRSTTDVKLNPIRIIKMDLNEPAGGGTTIKLSFQMDTGLSGHDLDLADLKFYLHADPAIANWLHYQMCMQLETVRVLFPEQPTKKPVVMQGREAVKPAHLSPEDALINMSGRSFHGFHLLQDLFCFREKYMFFTLKGLENVDWPYTSSTFDIEFKIKGICPSDHNLKKETFLLHCSPIVNLFEHTSEPIHLSHRRSEYPVIADTHAREGMQVYSLDNVVGIDSETGDRHEYTPMYTFQHRAKNGRFFHSHRKTISSEQTTTYLSVGGKTNFKTEMLSCTLTGCNGSYPRRYLKENDIRTPSVDFPSYAAFTNITRPTAMLEPPEKSRFQWNLISHLSLNYDSIVNKDTLQRLLGLYDWSHNEQNKRRIEGIKDIEVKAVDRIRRGALMRGLDIRLTLHEDHYRSIPDIYLFGQVLHHFFSMYAAMNCFIQTRIVCHPSTEELVWEPLVGENSPI</sequence>
<dbReference type="EMBL" id="UOFR01000028">
    <property type="protein sequence ID" value="VAW94463.1"/>
    <property type="molecule type" value="Genomic_DNA"/>
</dbReference>
<organism evidence="1">
    <name type="scientific">hydrothermal vent metagenome</name>
    <dbReference type="NCBI Taxonomy" id="652676"/>
    <lineage>
        <taxon>unclassified sequences</taxon>
        <taxon>metagenomes</taxon>
        <taxon>ecological metagenomes</taxon>
    </lineage>
</organism>